<feature type="transmembrane region" description="Helical" evidence="5">
    <location>
        <begin position="93"/>
        <end position="116"/>
    </location>
</feature>
<dbReference type="InterPro" id="IPR007300">
    <property type="entry name" value="CidB/LrgB"/>
</dbReference>
<sequence length="231" mass="24100">MTELIKNPLFGLTATLFVFQLAKWLQQKTKQRLLHPMLISTLLLIGLLSIANIDYVDYNRGGQYITFLLGPATVALAIPLVRQLPVLRKNWQAILIGVVSGSLIGVVSVLGIASFLDASLEITLSLTPKSVTTPIAMEIARSLGGIPSLTVGAVIIAGLTGAIIGPALLTRIGVKNQIARGLAIGAASHALGADRCLEDNELAGAVSGVAIALVGVVTALMASPLSSWLLH</sequence>
<reference evidence="6" key="1">
    <citation type="submission" date="2024-05" db="EMBL/GenBank/DDBJ databases">
        <title>Isolation and characterization of Sporomusa carbonis sp. nov., a carboxydotrophic hydrogenogen in the genus of Sporomusa isolated from a charcoal burning pile.</title>
        <authorList>
            <person name="Boeer T."/>
            <person name="Rosenbaum F."/>
            <person name="Eysell L."/>
            <person name="Mueller V."/>
            <person name="Daniel R."/>
            <person name="Poehlein A."/>
        </authorList>
    </citation>
    <scope>NUCLEOTIDE SEQUENCE [LARGE SCALE GENOMIC DNA]</scope>
    <source>
        <strain evidence="6">DSM 10669</strain>
    </source>
</reference>
<evidence type="ECO:0000313" key="7">
    <source>
        <dbReference type="Proteomes" id="UP000216752"/>
    </source>
</evidence>
<dbReference type="PANTHER" id="PTHR30249">
    <property type="entry name" value="PUTATIVE SEROTONIN TRANSPORTER"/>
    <property type="match status" value="1"/>
</dbReference>
<gene>
    <name evidence="6" type="primary">yohK_2</name>
    <name evidence="6" type="ORF">SPSIL_056220</name>
</gene>
<keyword evidence="2 5" id="KW-0812">Transmembrane</keyword>
<feature type="transmembrane region" description="Helical" evidence="5">
    <location>
        <begin position="202"/>
        <end position="222"/>
    </location>
</feature>
<dbReference type="EMBL" id="CP155573">
    <property type="protein sequence ID" value="XFO69388.1"/>
    <property type="molecule type" value="Genomic_DNA"/>
</dbReference>
<organism evidence="6 7">
    <name type="scientific">Sporomusa silvacetica DSM 10669</name>
    <dbReference type="NCBI Taxonomy" id="1123289"/>
    <lineage>
        <taxon>Bacteria</taxon>
        <taxon>Bacillati</taxon>
        <taxon>Bacillota</taxon>
        <taxon>Negativicutes</taxon>
        <taxon>Selenomonadales</taxon>
        <taxon>Sporomusaceae</taxon>
        <taxon>Sporomusa</taxon>
    </lineage>
</organism>
<accession>A0ABZ3IVJ2</accession>
<feature type="transmembrane region" description="Helical" evidence="5">
    <location>
        <begin position="146"/>
        <end position="169"/>
    </location>
</feature>
<proteinExistence type="predicted"/>
<protein>
    <submittedName>
        <fullName evidence="6">Inner membrane protein YohK</fullName>
    </submittedName>
</protein>
<evidence type="ECO:0000256" key="1">
    <source>
        <dbReference type="ARBA" id="ARBA00004141"/>
    </source>
</evidence>
<evidence type="ECO:0000256" key="5">
    <source>
        <dbReference type="SAM" id="Phobius"/>
    </source>
</evidence>
<comment type="subcellular location">
    <subcellularLocation>
        <location evidence="1">Membrane</location>
        <topology evidence="1">Multi-pass membrane protein</topology>
    </subcellularLocation>
</comment>
<dbReference type="RefSeq" id="WP_094607837.1">
    <property type="nucleotide sequence ID" value="NZ_CP155573.1"/>
</dbReference>
<feature type="transmembrane region" description="Helical" evidence="5">
    <location>
        <begin position="62"/>
        <end position="81"/>
    </location>
</feature>
<keyword evidence="7" id="KW-1185">Reference proteome</keyword>
<evidence type="ECO:0000256" key="3">
    <source>
        <dbReference type="ARBA" id="ARBA00022989"/>
    </source>
</evidence>
<evidence type="ECO:0000256" key="4">
    <source>
        <dbReference type="ARBA" id="ARBA00023136"/>
    </source>
</evidence>
<evidence type="ECO:0000313" key="6">
    <source>
        <dbReference type="EMBL" id="XFO69388.1"/>
    </source>
</evidence>
<dbReference type="PANTHER" id="PTHR30249:SF0">
    <property type="entry name" value="PLASTIDAL GLYCOLATE_GLYCERATE TRANSLOCATOR 1, CHLOROPLASTIC"/>
    <property type="match status" value="1"/>
</dbReference>
<keyword evidence="3 5" id="KW-1133">Transmembrane helix</keyword>
<evidence type="ECO:0000256" key="2">
    <source>
        <dbReference type="ARBA" id="ARBA00022692"/>
    </source>
</evidence>
<dbReference type="Proteomes" id="UP000216752">
    <property type="component" value="Chromosome"/>
</dbReference>
<keyword evidence="4 5" id="KW-0472">Membrane</keyword>
<feature type="transmembrane region" description="Helical" evidence="5">
    <location>
        <begin position="37"/>
        <end position="56"/>
    </location>
</feature>
<dbReference type="Pfam" id="PF04172">
    <property type="entry name" value="LrgB"/>
    <property type="match status" value="1"/>
</dbReference>
<name>A0ABZ3IVJ2_9FIRM</name>